<keyword evidence="2 5" id="KW-0812">Transmembrane</keyword>
<dbReference type="Proteomes" id="UP001530315">
    <property type="component" value="Unassembled WGS sequence"/>
</dbReference>
<dbReference type="AlphaFoldDB" id="A0ABD3NXX7"/>
<comment type="caution">
    <text evidence="8">The sequence shown here is derived from an EMBL/GenBank/DDBJ whole genome shotgun (WGS) entry which is preliminary data.</text>
</comment>
<dbReference type="GO" id="GO:0016020">
    <property type="term" value="C:membrane"/>
    <property type="evidence" value="ECO:0007669"/>
    <property type="project" value="UniProtKB-SubCell"/>
</dbReference>
<evidence type="ECO:0000256" key="5">
    <source>
        <dbReference type="RuleBase" id="RU003945"/>
    </source>
</evidence>
<keyword evidence="4" id="KW-0472">Membrane</keyword>
<feature type="compositionally biased region" description="Basic residues" evidence="6">
    <location>
        <begin position="538"/>
        <end position="551"/>
    </location>
</feature>
<proteinExistence type="inferred from homology"/>
<dbReference type="CDD" id="cd20069">
    <property type="entry name" value="5TM_Oxa1-like"/>
    <property type="match status" value="1"/>
</dbReference>
<evidence type="ECO:0000259" key="7">
    <source>
        <dbReference type="Pfam" id="PF02096"/>
    </source>
</evidence>
<organism evidence="8 9">
    <name type="scientific">Stephanodiscus triporus</name>
    <dbReference type="NCBI Taxonomy" id="2934178"/>
    <lineage>
        <taxon>Eukaryota</taxon>
        <taxon>Sar</taxon>
        <taxon>Stramenopiles</taxon>
        <taxon>Ochrophyta</taxon>
        <taxon>Bacillariophyta</taxon>
        <taxon>Coscinodiscophyceae</taxon>
        <taxon>Thalassiosirophycidae</taxon>
        <taxon>Stephanodiscales</taxon>
        <taxon>Stephanodiscaceae</taxon>
        <taxon>Stephanodiscus</taxon>
    </lineage>
</organism>
<protein>
    <recommendedName>
        <fullName evidence="7">Membrane insertase YidC/Oxa/ALB C-terminal domain-containing protein</fullName>
    </recommendedName>
</protein>
<keyword evidence="9" id="KW-1185">Reference proteome</keyword>
<evidence type="ECO:0000256" key="4">
    <source>
        <dbReference type="ARBA" id="ARBA00023136"/>
    </source>
</evidence>
<dbReference type="GO" id="GO:0051205">
    <property type="term" value="P:protein insertion into membrane"/>
    <property type="evidence" value="ECO:0007669"/>
    <property type="project" value="UniProtKB-ARBA"/>
</dbReference>
<gene>
    <name evidence="8" type="ORF">ACHAW5_010001</name>
</gene>
<reference evidence="8 9" key="1">
    <citation type="submission" date="2024-10" db="EMBL/GenBank/DDBJ databases">
        <title>Updated reference genomes for cyclostephanoid diatoms.</title>
        <authorList>
            <person name="Roberts W.R."/>
            <person name="Alverson A.J."/>
        </authorList>
    </citation>
    <scope>NUCLEOTIDE SEQUENCE [LARGE SCALE GENOMIC DNA]</scope>
    <source>
        <strain evidence="8 9">AJA276-08</strain>
    </source>
</reference>
<dbReference type="PANTHER" id="PTHR12428">
    <property type="entry name" value="OXA1"/>
    <property type="match status" value="1"/>
</dbReference>
<keyword evidence="3" id="KW-1133">Transmembrane helix</keyword>
<dbReference type="Pfam" id="PF02096">
    <property type="entry name" value="60KD_IMP"/>
    <property type="match status" value="1"/>
</dbReference>
<dbReference type="InterPro" id="IPR001708">
    <property type="entry name" value="YidC/ALB3/OXA1/COX18"/>
</dbReference>
<dbReference type="EMBL" id="JALLAZ020001189">
    <property type="protein sequence ID" value="KAL3779010.1"/>
    <property type="molecule type" value="Genomic_DNA"/>
</dbReference>
<feature type="region of interest" description="Disordered" evidence="6">
    <location>
        <begin position="530"/>
        <end position="551"/>
    </location>
</feature>
<evidence type="ECO:0000256" key="3">
    <source>
        <dbReference type="ARBA" id="ARBA00022989"/>
    </source>
</evidence>
<evidence type="ECO:0000313" key="9">
    <source>
        <dbReference type="Proteomes" id="UP001530315"/>
    </source>
</evidence>
<comment type="subcellular location">
    <subcellularLocation>
        <location evidence="1 5">Membrane</location>
        <topology evidence="1 5">Multi-pass membrane protein</topology>
    </subcellularLocation>
</comment>
<evidence type="ECO:0000313" key="8">
    <source>
        <dbReference type="EMBL" id="KAL3779010.1"/>
    </source>
</evidence>
<sequence>MSMAVGRRCRFDYCDYCASTTAYPAAALPSASDGKRWPISSSLYLGRVGRPASSSTIGIRHSSSSSSASSTAAATTTTPTEQLSSYLPPAPEFLANATVWGATGLLLTNFHVHLHLPYWACIALTNVCVRSSMIPIAVNGARTQVRLGTVSPEVQYLVTSFTNDMSTLGRMAGRNSRGGSFVRDQLYRGRLLLIKTTMETLRGIYRMKEINPLAIFKSPALQIPVFVYFAMDLRKIIEGSDPSLAQKLVESNFLWIADLTEPDPWYGLPIATGALLYLNVEMSVGKQALSGEASSKSNIAKLLKDVFQSLAIFMPCFMAQQPSGVQLYLLTSMIFTLLQAKALRNDVVREAVGLPSINAKPRDMSDSEIVKHFLEQMSERQAAKARGGYVLGEGVHVTGANISVPRFGTKRESSIMVDEKHVDGMEGGGMTGGLKMIKIELPDHTLRSPLLVQPQMFESTRVPFLPGMTDGVFHAPKTKSAGEEQSLSMPDIPLSVMEAANRGENLQKVAVEMAPKEVLRRIEESKRKRVGPINASKLKSKWNRAKGIGKR</sequence>
<dbReference type="PANTHER" id="PTHR12428:SF65">
    <property type="entry name" value="CYTOCHROME C OXIDASE ASSEMBLY PROTEIN COX18, MITOCHONDRIAL"/>
    <property type="match status" value="1"/>
</dbReference>
<feature type="region of interest" description="Disordered" evidence="6">
    <location>
        <begin position="55"/>
        <end position="75"/>
    </location>
</feature>
<feature type="domain" description="Membrane insertase YidC/Oxa/ALB C-terminal" evidence="7">
    <location>
        <begin position="200"/>
        <end position="342"/>
    </location>
</feature>
<comment type="similarity">
    <text evidence="5">Belongs to the OXA1/ALB3/YidC family.</text>
</comment>
<evidence type="ECO:0000256" key="6">
    <source>
        <dbReference type="SAM" id="MobiDB-lite"/>
    </source>
</evidence>
<evidence type="ECO:0000256" key="2">
    <source>
        <dbReference type="ARBA" id="ARBA00022692"/>
    </source>
</evidence>
<dbReference type="InterPro" id="IPR028055">
    <property type="entry name" value="YidC/Oxa/ALB_C"/>
</dbReference>
<evidence type="ECO:0000256" key="1">
    <source>
        <dbReference type="ARBA" id="ARBA00004141"/>
    </source>
</evidence>
<accession>A0ABD3NXX7</accession>
<name>A0ABD3NXX7_9STRA</name>